<sequence length="499" mass="58075">MVWKPNIKRRMCTDYTDLNKAYRKDPYLLLSIDPHLGTTFQASWMPTLVTTRFAWPSSQIAVVMPFGLKNVGPTYQRLMDKNFRDQIDHDLEVYVDDMVVKSTLDEQHYEVLDRVFRVFRKHQLKLNLEKCSFGVQAGKFLSFMLTRREIEANPKKCKVLISLEVHREGVADFLLPLKNEKIPWMSKCESTFQELKAILASPPVHTKKVCLFSFTYLFLMNQSVSPWFKKLTRASYQFIWSVRSYKVQKPGIRSYKSSISFSDHYPKATTVFPKSPDNRSIELQIKQVLRKPDQVGRMVKWIIELLEFNTSYERRVYVKTQVLADFITELALTEEGNESKREWMLSVNGASNQEGNEVGVVLEGPNSIERVNLLSKLASTQKSGFNRLFIQEMLHWPTIEEVEVCCTSPNTSWMTPIINYLHNDVAPINQLEAKKHKREASKYTLIARRLCRRGFSYSLLRFLDPDEAKYAKADVHEGICRMHIGRCSLASKIMIVNYY</sequence>
<dbReference type="PANTHER" id="PTHR48475">
    <property type="entry name" value="RIBONUCLEASE H"/>
    <property type="match status" value="1"/>
</dbReference>
<dbReference type="SUPFAM" id="SSF56672">
    <property type="entry name" value="DNA/RNA polymerases"/>
    <property type="match status" value="1"/>
</dbReference>
<dbReference type="Gene3D" id="3.30.70.270">
    <property type="match status" value="1"/>
</dbReference>
<reference evidence="2" key="1">
    <citation type="submission" date="2018-05" db="EMBL/GenBank/DDBJ databases">
        <title>Draft genome of Mucuna pruriens seed.</title>
        <authorList>
            <person name="Nnadi N.E."/>
            <person name="Vos R."/>
            <person name="Hasami M.H."/>
            <person name="Devisetty U.K."/>
            <person name="Aguiy J.C."/>
        </authorList>
    </citation>
    <scope>NUCLEOTIDE SEQUENCE [LARGE SCALE GENOMIC DNA]</scope>
    <source>
        <strain evidence="2">JCA_2017</strain>
    </source>
</reference>
<dbReference type="EMBL" id="QJKJ01006434">
    <property type="protein sequence ID" value="RDX86726.1"/>
    <property type="molecule type" value="Genomic_DNA"/>
</dbReference>
<evidence type="ECO:0000313" key="3">
    <source>
        <dbReference type="Proteomes" id="UP000257109"/>
    </source>
</evidence>
<organism evidence="2 3">
    <name type="scientific">Mucuna pruriens</name>
    <name type="common">Velvet bean</name>
    <name type="synonym">Dolichos pruriens</name>
    <dbReference type="NCBI Taxonomy" id="157652"/>
    <lineage>
        <taxon>Eukaryota</taxon>
        <taxon>Viridiplantae</taxon>
        <taxon>Streptophyta</taxon>
        <taxon>Embryophyta</taxon>
        <taxon>Tracheophyta</taxon>
        <taxon>Spermatophyta</taxon>
        <taxon>Magnoliopsida</taxon>
        <taxon>eudicotyledons</taxon>
        <taxon>Gunneridae</taxon>
        <taxon>Pentapetalae</taxon>
        <taxon>rosids</taxon>
        <taxon>fabids</taxon>
        <taxon>Fabales</taxon>
        <taxon>Fabaceae</taxon>
        <taxon>Papilionoideae</taxon>
        <taxon>50 kb inversion clade</taxon>
        <taxon>NPAAA clade</taxon>
        <taxon>indigoferoid/millettioid clade</taxon>
        <taxon>Phaseoleae</taxon>
        <taxon>Mucuna</taxon>
    </lineage>
</organism>
<comment type="caution">
    <text evidence="2">The sequence shown here is derived from an EMBL/GenBank/DDBJ whole genome shotgun (WGS) entry which is preliminary data.</text>
</comment>
<feature type="non-terminal residue" evidence="2">
    <location>
        <position position="1"/>
    </location>
</feature>
<dbReference type="Pfam" id="PF00078">
    <property type="entry name" value="RVT_1"/>
    <property type="match status" value="1"/>
</dbReference>
<protein>
    <recommendedName>
        <fullName evidence="1">Reverse transcriptase domain-containing protein</fullName>
    </recommendedName>
</protein>
<dbReference type="InterPro" id="IPR043128">
    <property type="entry name" value="Rev_trsase/Diguanyl_cyclase"/>
</dbReference>
<dbReference type="Proteomes" id="UP000257109">
    <property type="component" value="Unassembled WGS sequence"/>
</dbReference>
<dbReference type="InterPro" id="IPR000477">
    <property type="entry name" value="RT_dom"/>
</dbReference>
<dbReference type="InterPro" id="IPR043502">
    <property type="entry name" value="DNA/RNA_pol_sf"/>
</dbReference>
<accession>A0A371G845</accession>
<dbReference type="PANTHER" id="PTHR48475:SF1">
    <property type="entry name" value="RNASE H TYPE-1 DOMAIN-CONTAINING PROTEIN"/>
    <property type="match status" value="1"/>
</dbReference>
<name>A0A371G845_MUCPR</name>
<evidence type="ECO:0000259" key="1">
    <source>
        <dbReference type="Pfam" id="PF00078"/>
    </source>
</evidence>
<feature type="domain" description="Reverse transcriptase" evidence="1">
    <location>
        <begin position="56"/>
        <end position="144"/>
    </location>
</feature>
<gene>
    <name evidence="2" type="ORF">CR513_31899</name>
</gene>
<dbReference type="CDD" id="cd01647">
    <property type="entry name" value="RT_LTR"/>
    <property type="match status" value="1"/>
</dbReference>
<keyword evidence="3" id="KW-1185">Reference proteome</keyword>
<dbReference type="OrthoDB" id="101614at2759"/>
<proteinExistence type="predicted"/>
<dbReference type="AlphaFoldDB" id="A0A371G845"/>
<evidence type="ECO:0000313" key="2">
    <source>
        <dbReference type="EMBL" id="RDX86726.1"/>
    </source>
</evidence>